<sequence length="316" mass="35459">MQSKTIPAMLLASGMVSGVALADQSNNATKPHVRFNYEQVDNVNIFYREVGRKDSPTILMLHGYAASSFMWRDVIDALAADYHVIALDLPAFGFTESPAREDYEYTFANLANTVDKFIKQKGLNSFAIAVHDYGAPVGWRLALKNPGKVTAIISQNGNAYEEGLADGWGPIKKYWQNPSSENRAALSDFPTAASIKWQYVEGVPDLTKVSPDGYTLEGLHVSKPGMADIQLDLLLDYKSNVEQYPQYQAYFRQYQPPLLAVWGKHDPFFSPEGAQAWKRDIPKAEIHFFDTGHFALETHHSEIIAVIKDFLQRHVK</sequence>
<dbReference type="PANTHER" id="PTHR42977">
    <property type="entry name" value="HYDROLASE-RELATED"/>
    <property type="match status" value="1"/>
</dbReference>
<gene>
    <name evidence="3" type="ORF">RNAN_0435</name>
</gene>
<dbReference type="RefSeq" id="WP_008218292.1">
    <property type="nucleotide sequence ID" value="NZ_BAFK01000002.1"/>
</dbReference>
<accession>I1DTT9</accession>
<proteinExistence type="predicted"/>
<dbReference type="Gene3D" id="3.40.50.1820">
    <property type="entry name" value="alpha/beta hydrolase"/>
    <property type="match status" value="1"/>
</dbReference>
<dbReference type="InterPro" id="IPR029058">
    <property type="entry name" value="AB_hydrolase_fold"/>
</dbReference>
<dbReference type="OrthoDB" id="9780765at2"/>
<dbReference type="AlphaFoldDB" id="I1DTT9"/>
<keyword evidence="1" id="KW-0732">Signal</keyword>
<dbReference type="SUPFAM" id="SSF53474">
    <property type="entry name" value="alpha/beta-Hydrolases"/>
    <property type="match status" value="1"/>
</dbReference>
<organism evidence="3 4">
    <name type="scientific">Rheinheimera nanhaiensis E407-8</name>
    <dbReference type="NCBI Taxonomy" id="562729"/>
    <lineage>
        <taxon>Bacteria</taxon>
        <taxon>Pseudomonadati</taxon>
        <taxon>Pseudomonadota</taxon>
        <taxon>Gammaproteobacteria</taxon>
        <taxon>Chromatiales</taxon>
        <taxon>Chromatiaceae</taxon>
        <taxon>Rheinheimera</taxon>
    </lineage>
</organism>
<evidence type="ECO:0000259" key="2">
    <source>
        <dbReference type="Pfam" id="PF00561"/>
    </source>
</evidence>
<dbReference type="PANTHER" id="PTHR42977:SF1">
    <property type="entry name" value="BLR6576 PROTEIN"/>
    <property type="match status" value="1"/>
</dbReference>
<dbReference type="InterPro" id="IPR051340">
    <property type="entry name" value="Haloalkane_dehalogenase"/>
</dbReference>
<keyword evidence="3" id="KW-0378">Hydrolase</keyword>
<dbReference type="STRING" id="562729.RNAN_0435"/>
<dbReference type="EMBL" id="BAFK01000002">
    <property type="protein sequence ID" value="GAB57467.1"/>
    <property type="molecule type" value="Genomic_DNA"/>
</dbReference>
<dbReference type="GO" id="GO:0004301">
    <property type="term" value="F:epoxide hydrolase activity"/>
    <property type="evidence" value="ECO:0007669"/>
    <property type="project" value="TreeGrafter"/>
</dbReference>
<dbReference type="PRINTS" id="PR00412">
    <property type="entry name" value="EPOXHYDRLASE"/>
</dbReference>
<dbReference type="Proteomes" id="UP000004374">
    <property type="component" value="Unassembled WGS sequence"/>
</dbReference>
<evidence type="ECO:0000313" key="4">
    <source>
        <dbReference type="Proteomes" id="UP000004374"/>
    </source>
</evidence>
<dbReference type="InterPro" id="IPR000073">
    <property type="entry name" value="AB_hydrolase_1"/>
</dbReference>
<feature type="signal peptide" evidence="1">
    <location>
        <begin position="1"/>
        <end position="22"/>
    </location>
</feature>
<dbReference type="Pfam" id="PF00561">
    <property type="entry name" value="Abhydrolase_1"/>
    <property type="match status" value="1"/>
</dbReference>
<feature type="domain" description="AB hydrolase-1" evidence="2">
    <location>
        <begin position="56"/>
        <end position="299"/>
    </location>
</feature>
<feature type="chain" id="PRO_5003638573" evidence="1">
    <location>
        <begin position="23"/>
        <end position="316"/>
    </location>
</feature>
<evidence type="ECO:0000313" key="3">
    <source>
        <dbReference type="EMBL" id="GAB57467.1"/>
    </source>
</evidence>
<protein>
    <submittedName>
        <fullName evidence="3">Alpha/beta fold family hydrolase</fullName>
    </submittedName>
</protein>
<dbReference type="InterPro" id="IPR000639">
    <property type="entry name" value="Epox_hydrolase-like"/>
</dbReference>
<keyword evidence="4" id="KW-1185">Reference proteome</keyword>
<comment type="caution">
    <text evidence="3">The sequence shown here is derived from an EMBL/GenBank/DDBJ whole genome shotgun (WGS) entry which is preliminary data.</text>
</comment>
<reference evidence="3 4" key="1">
    <citation type="journal article" date="2012" name="J. Bacteriol.">
        <title>Genome Sequence of the Protease-Producing Bacterium Rheinheimera nanhaiensis E407-8T, Isolated from Deep-Sea Sediment of the South China Sea.</title>
        <authorList>
            <person name="Zhang X.-Y."/>
            <person name="Zhang Y.-J."/>
            <person name="Qin Q.-L."/>
            <person name="Xie B.-B."/>
            <person name="Chen X.-L."/>
            <person name="Zhou B.-C."/>
            <person name="Zhang Y.-Z."/>
        </authorList>
    </citation>
    <scope>NUCLEOTIDE SEQUENCE [LARGE SCALE GENOMIC DNA]</scope>
    <source>
        <strain evidence="3 4">E407-8</strain>
    </source>
</reference>
<evidence type="ECO:0000256" key="1">
    <source>
        <dbReference type="SAM" id="SignalP"/>
    </source>
</evidence>
<name>I1DTT9_9GAMM</name>